<sequence length="139" mass="15103">MRPDCSEVMMRRALLLCCLALAGCATGPRDLTPEQRTERAAWLAGVSRKLEASRYYPRDPRSPAIMPQGTVVLDLTLDRNGQPYTPKIRQSSGEPLLDAAALTTVLRAAPFAAPPPFLLDGGYVTLGVPLRYQHRPSGG</sequence>
<feature type="chain" id="PRO_5023039037" evidence="5">
    <location>
        <begin position="23"/>
        <end position="139"/>
    </location>
</feature>
<dbReference type="SUPFAM" id="SSF74653">
    <property type="entry name" value="TolA/TonB C-terminal domain"/>
    <property type="match status" value="1"/>
</dbReference>
<dbReference type="RefSeq" id="WP_149810915.1">
    <property type="nucleotide sequence ID" value="NZ_VUKA01000001.1"/>
</dbReference>
<proteinExistence type="predicted"/>
<evidence type="ECO:0000313" key="8">
    <source>
        <dbReference type="Proteomes" id="UP000322110"/>
    </source>
</evidence>
<feature type="signal peptide" evidence="5">
    <location>
        <begin position="1"/>
        <end position="22"/>
    </location>
</feature>
<evidence type="ECO:0000256" key="5">
    <source>
        <dbReference type="SAM" id="SignalP"/>
    </source>
</evidence>
<dbReference type="InterPro" id="IPR006260">
    <property type="entry name" value="TonB/TolA_C"/>
</dbReference>
<evidence type="ECO:0000256" key="2">
    <source>
        <dbReference type="ARBA" id="ARBA00022692"/>
    </source>
</evidence>
<evidence type="ECO:0000313" key="7">
    <source>
        <dbReference type="EMBL" id="KAA2214961.1"/>
    </source>
</evidence>
<name>A0A5B2TKI5_9PROT</name>
<dbReference type="OrthoDB" id="7722272at2"/>
<organism evidence="7 8">
    <name type="scientific">Teichococcus oryzae</name>
    <dbReference type="NCBI Taxonomy" id="1608942"/>
    <lineage>
        <taxon>Bacteria</taxon>
        <taxon>Pseudomonadati</taxon>
        <taxon>Pseudomonadota</taxon>
        <taxon>Alphaproteobacteria</taxon>
        <taxon>Acetobacterales</taxon>
        <taxon>Roseomonadaceae</taxon>
        <taxon>Roseomonas</taxon>
    </lineage>
</organism>
<protein>
    <submittedName>
        <fullName evidence="7">TonB family protein</fullName>
    </submittedName>
</protein>
<dbReference type="AlphaFoldDB" id="A0A5B2TKI5"/>
<keyword evidence="4" id="KW-0472">Membrane</keyword>
<keyword evidence="3" id="KW-1133">Transmembrane helix</keyword>
<dbReference type="Pfam" id="PF03544">
    <property type="entry name" value="TonB_C"/>
    <property type="match status" value="1"/>
</dbReference>
<gene>
    <name evidence="7" type="ORF">F0Q34_04585</name>
</gene>
<reference evidence="7 8" key="1">
    <citation type="journal article" date="2015" name="Int. J. Syst. Evol. Microbiol.">
        <title>Roseomonas oryzae sp. nov., isolated from paddy rhizosphere soil.</title>
        <authorList>
            <person name="Ramaprasad E.V."/>
            <person name="Sasikala Ch."/>
            <person name="Ramana Ch.V."/>
        </authorList>
    </citation>
    <scope>NUCLEOTIDE SEQUENCE [LARGE SCALE GENOMIC DNA]</scope>
    <source>
        <strain evidence="7 8">KCTC 42542</strain>
    </source>
</reference>
<dbReference type="EMBL" id="VUKA01000001">
    <property type="protein sequence ID" value="KAA2214961.1"/>
    <property type="molecule type" value="Genomic_DNA"/>
</dbReference>
<keyword evidence="8" id="KW-1185">Reference proteome</keyword>
<dbReference type="Proteomes" id="UP000322110">
    <property type="component" value="Unassembled WGS sequence"/>
</dbReference>
<dbReference type="Gene3D" id="3.30.1150.10">
    <property type="match status" value="1"/>
</dbReference>
<evidence type="ECO:0000256" key="4">
    <source>
        <dbReference type="ARBA" id="ARBA00023136"/>
    </source>
</evidence>
<comment type="caution">
    <text evidence="7">The sequence shown here is derived from an EMBL/GenBank/DDBJ whole genome shotgun (WGS) entry which is preliminary data.</text>
</comment>
<feature type="domain" description="TonB C-terminal" evidence="6">
    <location>
        <begin position="43"/>
        <end position="139"/>
    </location>
</feature>
<dbReference type="NCBIfam" id="TIGR01352">
    <property type="entry name" value="tonB_Cterm"/>
    <property type="match status" value="1"/>
</dbReference>
<dbReference type="GO" id="GO:0055085">
    <property type="term" value="P:transmembrane transport"/>
    <property type="evidence" value="ECO:0007669"/>
    <property type="project" value="InterPro"/>
</dbReference>
<keyword evidence="5" id="KW-0732">Signal</keyword>
<evidence type="ECO:0000259" key="6">
    <source>
        <dbReference type="PROSITE" id="PS52015"/>
    </source>
</evidence>
<dbReference type="GO" id="GO:0016020">
    <property type="term" value="C:membrane"/>
    <property type="evidence" value="ECO:0007669"/>
    <property type="project" value="UniProtKB-SubCell"/>
</dbReference>
<dbReference type="PROSITE" id="PS51257">
    <property type="entry name" value="PROKAR_LIPOPROTEIN"/>
    <property type="match status" value="1"/>
</dbReference>
<dbReference type="InterPro" id="IPR037682">
    <property type="entry name" value="TonB_C"/>
</dbReference>
<evidence type="ECO:0000256" key="1">
    <source>
        <dbReference type="ARBA" id="ARBA00004167"/>
    </source>
</evidence>
<keyword evidence="2" id="KW-0812">Transmembrane</keyword>
<comment type="subcellular location">
    <subcellularLocation>
        <location evidence="1">Membrane</location>
        <topology evidence="1">Single-pass membrane protein</topology>
    </subcellularLocation>
</comment>
<dbReference type="PROSITE" id="PS52015">
    <property type="entry name" value="TONB_CTD"/>
    <property type="match status" value="1"/>
</dbReference>
<accession>A0A5B2TKI5</accession>
<evidence type="ECO:0000256" key="3">
    <source>
        <dbReference type="ARBA" id="ARBA00022989"/>
    </source>
</evidence>